<feature type="transmembrane region" description="Helical" evidence="1">
    <location>
        <begin position="20"/>
        <end position="39"/>
    </location>
</feature>
<feature type="transmembrane region" description="Helical" evidence="1">
    <location>
        <begin position="190"/>
        <end position="206"/>
    </location>
</feature>
<organism evidence="3 4">
    <name type="scientific">Sphingomonas brevis</name>
    <dbReference type="NCBI Taxonomy" id="2908206"/>
    <lineage>
        <taxon>Bacteria</taxon>
        <taxon>Pseudomonadati</taxon>
        <taxon>Pseudomonadota</taxon>
        <taxon>Alphaproteobacteria</taxon>
        <taxon>Sphingomonadales</taxon>
        <taxon>Sphingomonadaceae</taxon>
        <taxon>Sphingomonas</taxon>
    </lineage>
</organism>
<dbReference type="PANTHER" id="PTHR23028:SF53">
    <property type="entry name" value="ACYL_TRANSF_3 DOMAIN-CONTAINING PROTEIN"/>
    <property type="match status" value="1"/>
</dbReference>
<feature type="transmembrane region" description="Helical" evidence="1">
    <location>
        <begin position="59"/>
        <end position="80"/>
    </location>
</feature>
<accession>A0ABT0S5N8</accession>
<feature type="domain" description="Acyltransferase 3" evidence="2">
    <location>
        <begin position="2"/>
        <end position="282"/>
    </location>
</feature>
<dbReference type="InterPro" id="IPR050879">
    <property type="entry name" value="Acyltransferase_3"/>
</dbReference>
<dbReference type="Pfam" id="PF01757">
    <property type="entry name" value="Acyl_transf_3"/>
    <property type="match status" value="1"/>
</dbReference>
<feature type="transmembrane region" description="Helical" evidence="1">
    <location>
        <begin position="270"/>
        <end position="289"/>
    </location>
</feature>
<evidence type="ECO:0000259" key="2">
    <source>
        <dbReference type="Pfam" id="PF01757"/>
    </source>
</evidence>
<feature type="transmembrane region" description="Helical" evidence="1">
    <location>
        <begin position="124"/>
        <end position="153"/>
    </location>
</feature>
<dbReference type="GO" id="GO:0016746">
    <property type="term" value="F:acyltransferase activity"/>
    <property type="evidence" value="ECO:0007669"/>
    <property type="project" value="UniProtKB-KW"/>
</dbReference>
<proteinExistence type="predicted"/>
<gene>
    <name evidence="3" type="ORF">LZ518_00955</name>
</gene>
<keyword evidence="3" id="KW-0808">Transferase</keyword>
<evidence type="ECO:0000313" key="4">
    <source>
        <dbReference type="Proteomes" id="UP001165383"/>
    </source>
</evidence>
<name>A0ABT0S5N8_9SPHN</name>
<dbReference type="PANTHER" id="PTHR23028">
    <property type="entry name" value="ACETYLTRANSFERASE"/>
    <property type="match status" value="1"/>
</dbReference>
<comment type="caution">
    <text evidence="3">The sequence shown here is derived from an EMBL/GenBank/DDBJ whole genome shotgun (WGS) entry which is preliminary data.</text>
</comment>
<protein>
    <submittedName>
        <fullName evidence="3">Acyltransferase</fullName>
    </submittedName>
</protein>
<keyword evidence="1" id="KW-1133">Transmembrane helix</keyword>
<keyword evidence="4" id="KW-1185">Reference proteome</keyword>
<evidence type="ECO:0000313" key="3">
    <source>
        <dbReference type="EMBL" id="MCL6739712.1"/>
    </source>
</evidence>
<dbReference type="InterPro" id="IPR002656">
    <property type="entry name" value="Acyl_transf_3_dom"/>
</dbReference>
<keyword evidence="1" id="KW-0812">Transmembrane</keyword>
<dbReference type="Proteomes" id="UP001165383">
    <property type="component" value="Unassembled WGS sequence"/>
</dbReference>
<evidence type="ECO:0000256" key="1">
    <source>
        <dbReference type="SAM" id="Phobius"/>
    </source>
</evidence>
<dbReference type="EMBL" id="JAMGBB010000001">
    <property type="protein sequence ID" value="MCL6739712.1"/>
    <property type="molecule type" value="Genomic_DNA"/>
</dbReference>
<sequence>MAILVVMLFHSNPDVLVGGYVGVDLFFVLSGYLITSILVEEYRSTGAIDVPRFYLRRFLRLAPALLFMLAGYLLVAPIVWPGEPHFRDALYTAFYVTDFTLPAGMGPDHLVHSWSLSVEEQFYLLWPLALVPLMRSGKAVPFILLALLVMIAWRGQFTDWKDHYYRIDTHSSGLLVGALLHFIGWKTNRWVGLAGLAILLFVSLYAQREWNSPAILATEIAAVMLIASVRESRWLEAPLLVHIGKLSYGLYLWHYPIAHYLRSRFDFFETVTMTLLLSYLMALLSYHSVEAWSRRMKDRISAPRQREPVLTS</sequence>
<keyword evidence="3" id="KW-0012">Acyltransferase</keyword>
<reference evidence="3" key="1">
    <citation type="submission" date="2022-05" db="EMBL/GenBank/DDBJ databases">
        <authorList>
            <person name="Jo J.-H."/>
            <person name="Im W.-T."/>
        </authorList>
    </citation>
    <scope>NUCLEOTIDE SEQUENCE</scope>
    <source>
        <strain evidence="3">RB56-2</strain>
    </source>
</reference>
<keyword evidence="1" id="KW-0472">Membrane</keyword>